<dbReference type="Gene3D" id="3.40.50.300">
    <property type="entry name" value="P-loop containing nucleotide triphosphate hydrolases"/>
    <property type="match status" value="1"/>
</dbReference>
<dbReference type="Pfam" id="PF00004">
    <property type="entry name" value="AAA"/>
    <property type="match status" value="1"/>
</dbReference>
<dbReference type="PANTHER" id="PTHR46411">
    <property type="entry name" value="FAMILY ATPASE, PUTATIVE-RELATED"/>
    <property type="match status" value="1"/>
</dbReference>
<gene>
    <name evidence="2" type="ORF">E6O75_ATG08937</name>
</gene>
<dbReference type="SUPFAM" id="SSF52540">
    <property type="entry name" value="P-loop containing nucleoside triphosphate hydrolases"/>
    <property type="match status" value="1"/>
</dbReference>
<name>A0A4Z1NXF6_9PEZI</name>
<reference evidence="2 3" key="1">
    <citation type="submission" date="2019-04" db="EMBL/GenBank/DDBJ databases">
        <title>High contiguity whole genome sequence and gene annotation resource for two Venturia nashicola isolates.</title>
        <authorList>
            <person name="Prokchorchik M."/>
            <person name="Won K."/>
            <person name="Lee Y."/>
            <person name="Choi E.D."/>
            <person name="Segonzac C."/>
            <person name="Sohn K.H."/>
        </authorList>
    </citation>
    <scope>NUCLEOTIDE SEQUENCE [LARGE SCALE GENOMIC DNA]</scope>
    <source>
        <strain evidence="2 3">PRI2</strain>
    </source>
</reference>
<accession>A0A4Z1NXF6</accession>
<organism evidence="2 3">
    <name type="scientific">Venturia nashicola</name>
    <dbReference type="NCBI Taxonomy" id="86259"/>
    <lineage>
        <taxon>Eukaryota</taxon>
        <taxon>Fungi</taxon>
        <taxon>Dikarya</taxon>
        <taxon>Ascomycota</taxon>
        <taxon>Pezizomycotina</taxon>
        <taxon>Dothideomycetes</taxon>
        <taxon>Pleosporomycetidae</taxon>
        <taxon>Venturiales</taxon>
        <taxon>Venturiaceae</taxon>
        <taxon>Venturia</taxon>
    </lineage>
</organism>
<keyword evidence="3" id="KW-1185">Reference proteome</keyword>
<dbReference type="InterPro" id="IPR003959">
    <property type="entry name" value="ATPase_AAA_core"/>
</dbReference>
<dbReference type="AlphaFoldDB" id="A0A4Z1NXF6"/>
<protein>
    <submittedName>
        <fullName evidence="2">P-loop containing nucleoside triphosphate hydrolase protein</fullName>
    </submittedName>
</protein>
<evidence type="ECO:0000313" key="2">
    <source>
        <dbReference type="EMBL" id="TID15879.1"/>
    </source>
</evidence>
<evidence type="ECO:0000259" key="1">
    <source>
        <dbReference type="Pfam" id="PF00004"/>
    </source>
</evidence>
<sequence>MINKGTWNRLNAGSAVFLQPLVHKGPQIRDHDGEESASDSGCDDTDLEVCNGGIPLDGHFIQKDSAVDRPALTTERKMICTALLRGYSLTTKMWLNFFIGSTTEIAWNEGAFNRLVLPPLQKELILGFTESQNCYKDNEDAFDDVIEGKGKGMILLLCGPPGVGKTLTTESVAEEMKVPWPQVILDSIRAQLRLLYEMERNITPGRSRCLP</sequence>
<comment type="caution">
    <text evidence="2">The sequence shown here is derived from an EMBL/GenBank/DDBJ whole genome shotgun (WGS) entry which is preliminary data.</text>
</comment>
<keyword evidence="2" id="KW-0378">Hydrolase</keyword>
<dbReference type="STRING" id="86259.A0A4Z1NXF6"/>
<evidence type="ECO:0000313" key="3">
    <source>
        <dbReference type="Proteomes" id="UP000298493"/>
    </source>
</evidence>
<dbReference type="Proteomes" id="UP000298493">
    <property type="component" value="Unassembled WGS sequence"/>
</dbReference>
<dbReference type="GO" id="GO:0016887">
    <property type="term" value="F:ATP hydrolysis activity"/>
    <property type="evidence" value="ECO:0007669"/>
    <property type="project" value="InterPro"/>
</dbReference>
<dbReference type="InterPro" id="IPR027417">
    <property type="entry name" value="P-loop_NTPase"/>
</dbReference>
<proteinExistence type="predicted"/>
<dbReference type="GO" id="GO:0005524">
    <property type="term" value="F:ATP binding"/>
    <property type="evidence" value="ECO:0007669"/>
    <property type="project" value="InterPro"/>
</dbReference>
<dbReference type="PANTHER" id="PTHR46411:SF3">
    <property type="entry name" value="AAA+ ATPASE DOMAIN-CONTAINING PROTEIN"/>
    <property type="match status" value="1"/>
</dbReference>
<dbReference type="EMBL" id="SNSC02000019">
    <property type="protein sequence ID" value="TID15879.1"/>
    <property type="molecule type" value="Genomic_DNA"/>
</dbReference>
<feature type="domain" description="ATPase AAA-type core" evidence="1">
    <location>
        <begin position="155"/>
        <end position="189"/>
    </location>
</feature>